<dbReference type="PANTHER" id="PTHR32196:SF21">
    <property type="entry name" value="ABC TRANSPORTER PERMEASE PROTEIN YPHD-RELATED"/>
    <property type="match status" value="1"/>
</dbReference>
<keyword evidence="5 8" id="KW-0812">Transmembrane</keyword>
<feature type="transmembrane region" description="Helical" evidence="8">
    <location>
        <begin position="171"/>
        <end position="202"/>
    </location>
</feature>
<evidence type="ECO:0000256" key="3">
    <source>
        <dbReference type="ARBA" id="ARBA00022475"/>
    </source>
</evidence>
<protein>
    <submittedName>
        <fullName evidence="9">ABC transporter permease</fullName>
    </submittedName>
</protein>
<evidence type="ECO:0000256" key="1">
    <source>
        <dbReference type="ARBA" id="ARBA00004651"/>
    </source>
</evidence>
<dbReference type="CDD" id="cd06579">
    <property type="entry name" value="TM_PBP1_transp_AraH_like"/>
    <property type="match status" value="1"/>
</dbReference>
<keyword evidence="7 8" id="KW-0472">Membrane</keyword>
<comment type="subcellular location">
    <subcellularLocation>
        <location evidence="1">Cell membrane</location>
        <topology evidence="1">Multi-pass membrane protein</topology>
    </subcellularLocation>
</comment>
<gene>
    <name evidence="9" type="ORF">GCM10007857_69520</name>
</gene>
<feature type="transmembrane region" description="Helical" evidence="8">
    <location>
        <begin position="135"/>
        <end position="159"/>
    </location>
</feature>
<feature type="transmembrane region" description="Helical" evidence="8">
    <location>
        <begin position="110"/>
        <end position="129"/>
    </location>
</feature>
<proteinExistence type="predicted"/>
<comment type="caution">
    <text evidence="9">The sequence shown here is derived from an EMBL/GenBank/DDBJ whole genome shotgun (WGS) entry which is preliminary data.</text>
</comment>
<reference evidence="10" key="1">
    <citation type="journal article" date="2019" name="Int. J. Syst. Evol. Microbiol.">
        <title>The Global Catalogue of Microorganisms (GCM) 10K type strain sequencing project: providing services to taxonomists for standard genome sequencing and annotation.</title>
        <authorList>
            <consortium name="The Broad Institute Genomics Platform"/>
            <consortium name="The Broad Institute Genome Sequencing Center for Infectious Disease"/>
            <person name="Wu L."/>
            <person name="Ma J."/>
        </authorList>
    </citation>
    <scope>NUCLEOTIDE SEQUENCE [LARGE SCALE GENOMIC DNA]</scope>
    <source>
        <strain evidence="10">NBRC 102520</strain>
    </source>
</reference>
<dbReference type="RefSeq" id="WP_284272999.1">
    <property type="nucleotide sequence ID" value="NZ_BSOW01000032.1"/>
</dbReference>
<keyword evidence="4" id="KW-0997">Cell inner membrane</keyword>
<keyword evidence="2" id="KW-0813">Transport</keyword>
<keyword evidence="10" id="KW-1185">Reference proteome</keyword>
<keyword evidence="6 8" id="KW-1133">Transmembrane helix</keyword>
<evidence type="ECO:0000256" key="2">
    <source>
        <dbReference type="ARBA" id="ARBA00022448"/>
    </source>
</evidence>
<accession>A0ABQ6B880</accession>
<evidence type="ECO:0000256" key="7">
    <source>
        <dbReference type="ARBA" id="ARBA00023136"/>
    </source>
</evidence>
<dbReference type="PANTHER" id="PTHR32196">
    <property type="entry name" value="ABC TRANSPORTER PERMEASE PROTEIN YPHD-RELATED-RELATED"/>
    <property type="match status" value="1"/>
</dbReference>
<dbReference type="Pfam" id="PF02653">
    <property type="entry name" value="BPD_transp_2"/>
    <property type="match status" value="1"/>
</dbReference>
<evidence type="ECO:0000256" key="6">
    <source>
        <dbReference type="ARBA" id="ARBA00022989"/>
    </source>
</evidence>
<dbReference type="Proteomes" id="UP001156905">
    <property type="component" value="Unassembled WGS sequence"/>
</dbReference>
<evidence type="ECO:0000313" key="9">
    <source>
        <dbReference type="EMBL" id="GLR90238.1"/>
    </source>
</evidence>
<dbReference type="EMBL" id="BSOW01000032">
    <property type="protein sequence ID" value="GLR90238.1"/>
    <property type="molecule type" value="Genomic_DNA"/>
</dbReference>
<feature type="transmembrane region" description="Helical" evidence="8">
    <location>
        <begin position="62"/>
        <end position="79"/>
    </location>
</feature>
<keyword evidence="3" id="KW-1003">Cell membrane</keyword>
<evidence type="ECO:0000256" key="4">
    <source>
        <dbReference type="ARBA" id="ARBA00022519"/>
    </source>
</evidence>
<feature type="transmembrane region" description="Helical" evidence="8">
    <location>
        <begin position="230"/>
        <end position="250"/>
    </location>
</feature>
<dbReference type="InterPro" id="IPR001851">
    <property type="entry name" value="ABC_transp_permease"/>
</dbReference>
<evidence type="ECO:0000313" key="10">
    <source>
        <dbReference type="Proteomes" id="UP001156905"/>
    </source>
</evidence>
<evidence type="ECO:0000256" key="5">
    <source>
        <dbReference type="ARBA" id="ARBA00022692"/>
    </source>
</evidence>
<organism evidence="9 10">
    <name type="scientific">Bradyrhizobium iriomotense</name>
    <dbReference type="NCBI Taxonomy" id="441950"/>
    <lineage>
        <taxon>Bacteria</taxon>
        <taxon>Pseudomonadati</taxon>
        <taxon>Pseudomonadota</taxon>
        <taxon>Alphaproteobacteria</taxon>
        <taxon>Hyphomicrobiales</taxon>
        <taxon>Nitrobacteraceae</taxon>
        <taxon>Bradyrhizobium</taxon>
    </lineage>
</organism>
<feature type="transmembrane region" description="Helical" evidence="8">
    <location>
        <begin position="306"/>
        <end position="328"/>
    </location>
</feature>
<sequence length="336" mass="33873">MTDREASMSAPSPAALAGRIHVSPVQLILPAGVVILFTGFALADHRVMSSANLINILQQTSFLFLFAMAQTIVIIGRGFDLSLGPTASMVSVGSALAMAVLGTGHAGEPVIVLAGLAAGAVLGALVGVFNGSVVGFLRVTPFVVTLGSFNIATGIATTLSGGHPVQGMPELFFQLLSTGTMLGLPAPVVIAIAVGLVIHFVLRRTVFGRGLYLIGTNARAAEVAGVPIRLILMSAYILSSVLTALGAMILTARTGSGEPSIGGTLSLQSAAAAIVGGASFSGGSGSAGTALLGSLFIIVLSNGMNLVQISGYVQMIVLGVIVVAGVLLDRLRAQRS</sequence>
<feature type="transmembrane region" description="Helical" evidence="8">
    <location>
        <begin position="20"/>
        <end position="42"/>
    </location>
</feature>
<evidence type="ECO:0000256" key="8">
    <source>
        <dbReference type="SAM" id="Phobius"/>
    </source>
</evidence>
<name>A0ABQ6B880_9BRAD</name>